<dbReference type="PANTHER" id="PTHR40547">
    <property type="entry name" value="SLL0298 PROTEIN"/>
    <property type="match status" value="1"/>
</dbReference>
<keyword evidence="4" id="KW-1185">Reference proteome</keyword>
<protein>
    <recommendedName>
        <fullName evidence="2">DUF2062 domain-containing protein</fullName>
    </recommendedName>
</protein>
<feature type="domain" description="DUF2062" evidence="2">
    <location>
        <begin position="22"/>
        <end position="164"/>
    </location>
</feature>
<dbReference type="RefSeq" id="WP_092825256.1">
    <property type="nucleotide sequence ID" value="NZ_FOGS01000002.1"/>
</dbReference>
<dbReference type="AlphaFoldDB" id="A0A1H9QU47"/>
<accession>A0A1H9QU47</accession>
<keyword evidence="1" id="KW-0472">Membrane</keyword>
<evidence type="ECO:0000313" key="3">
    <source>
        <dbReference type="EMBL" id="SER63978.1"/>
    </source>
</evidence>
<feature type="transmembrane region" description="Helical" evidence="1">
    <location>
        <begin position="128"/>
        <end position="155"/>
    </location>
</feature>
<evidence type="ECO:0000256" key="1">
    <source>
        <dbReference type="SAM" id="Phobius"/>
    </source>
</evidence>
<dbReference type="Proteomes" id="UP000198505">
    <property type="component" value="Unassembled WGS sequence"/>
</dbReference>
<dbReference type="PANTHER" id="PTHR40547:SF1">
    <property type="entry name" value="SLL0298 PROTEIN"/>
    <property type="match status" value="1"/>
</dbReference>
<gene>
    <name evidence="3" type="ORF">SAMN04487958_10291</name>
</gene>
<keyword evidence="1" id="KW-0812">Transmembrane</keyword>
<name>A0A1H9QU47_9GAMM</name>
<organism evidence="3 4">
    <name type="scientific">Vreelandella subterranea</name>
    <dbReference type="NCBI Taxonomy" id="416874"/>
    <lineage>
        <taxon>Bacteria</taxon>
        <taxon>Pseudomonadati</taxon>
        <taxon>Pseudomonadota</taxon>
        <taxon>Gammaproteobacteria</taxon>
        <taxon>Oceanospirillales</taxon>
        <taxon>Halomonadaceae</taxon>
        <taxon>Vreelandella</taxon>
    </lineage>
</organism>
<proteinExistence type="predicted"/>
<evidence type="ECO:0000313" key="4">
    <source>
        <dbReference type="Proteomes" id="UP000198505"/>
    </source>
</evidence>
<sequence length="183" mass="21466">MPRRFFQRYMPKPDTLRRQRSLRFMAPLIGDPRLWQLTRRSVANAFSVGLFCAMLPIPCQMVIAAIGARFSRCNLALAVGLVWITNPLTMPLFFYGNYWIGTFFLDTPVREAPSRLSTQWLAEQMHNIMPALLLGSLVSAVVLAVMANITVRLIWRWHVSHHWKRRRQKRRQRRARIEAEFDD</sequence>
<dbReference type="EMBL" id="FOGS01000002">
    <property type="protein sequence ID" value="SER63978.1"/>
    <property type="molecule type" value="Genomic_DNA"/>
</dbReference>
<evidence type="ECO:0000259" key="2">
    <source>
        <dbReference type="Pfam" id="PF09835"/>
    </source>
</evidence>
<dbReference type="STRING" id="416874.SAMN04487958_10291"/>
<reference evidence="4" key="1">
    <citation type="submission" date="2016-10" db="EMBL/GenBank/DDBJ databases">
        <authorList>
            <person name="Varghese N."/>
            <person name="Submissions S."/>
        </authorList>
    </citation>
    <scope>NUCLEOTIDE SEQUENCE [LARGE SCALE GENOMIC DNA]</scope>
    <source>
        <strain evidence="4">CGMCC 1.6495</strain>
    </source>
</reference>
<feature type="transmembrane region" description="Helical" evidence="1">
    <location>
        <begin position="44"/>
        <end position="68"/>
    </location>
</feature>
<dbReference type="InterPro" id="IPR018639">
    <property type="entry name" value="DUF2062"/>
</dbReference>
<dbReference type="Pfam" id="PF09835">
    <property type="entry name" value="DUF2062"/>
    <property type="match status" value="1"/>
</dbReference>
<feature type="transmembrane region" description="Helical" evidence="1">
    <location>
        <begin position="75"/>
        <end position="95"/>
    </location>
</feature>
<keyword evidence="1" id="KW-1133">Transmembrane helix</keyword>